<dbReference type="Proteomes" id="UP000263900">
    <property type="component" value="Chromosome"/>
</dbReference>
<sequence length="630" mass="69182">MLGSMVFAGAQVNYRAGFAQTSLEPPSYPFSLSLAGYGAPRDGRFTLEWIRKGEAGDCTAFGNTANNLFAWRQGKLMISGTAGELVWKSMGNTGSIRLLAGNKAGWYAVDDSDNLLYSAAAPVLKWKKISRVSSAIAITVSDNHIYLADKDGRISYAALKNKALHWNTLTAIPHLQSLATGKGSLYVLTTANDLIKFDPGQENKNGIRIARYNGLSYDVRLKAIAIAGNTVYGMDSANTIYTGRHRTDGDLTVSALAIASGKQIVVLAGADVCGFDGSFISSIKQEILRKHNIPAAAILVNASHTHFAPVTQNWLTWGEHNQKPDSVYLYGVVRPAIVAAIQAALRNMEPSTIYFGRGKTAIGGNRTFTKAPLPYDDDLDVINIVRKKDKERTVLFLAGCHPVFKNEGAEGITISANYPGVTRKWLAEKVGIRKSIFIQGCGGDINPIDASHTATGTKLAEDITHVLDLPQEELSGNISFYLDSINFPVKKWTEDSLIAFRNRNEGKEGDVYAEKNVRWANLMLQLNRAQAIPTSMPVYIQTINIGSWKLVGLSREAVTDYSIGIKKIWQGERVSVAGYCNDVSSYLPTQRHIQEGVYEGMDSFFWYGQPSIFPESVYDDILEKIKQLRR</sequence>
<dbReference type="OrthoDB" id="2579961at2"/>
<protein>
    <recommendedName>
        <fullName evidence="3">Neutral/alkaline non-lysosomal ceramidase N-terminal domain-containing protein</fullName>
    </recommendedName>
</protein>
<proteinExistence type="predicted"/>
<evidence type="ECO:0000313" key="1">
    <source>
        <dbReference type="EMBL" id="AXY78251.1"/>
    </source>
</evidence>
<dbReference type="AlphaFoldDB" id="A0A3B7N8U5"/>
<dbReference type="KEGG" id="pseg:D3H65_31515"/>
<name>A0A3B7N8U5_9BACT</name>
<reference evidence="1 2" key="1">
    <citation type="submission" date="2018-09" db="EMBL/GenBank/DDBJ databases">
        <title>Genome sequencing of strain 6GH32-13.</title>
        <authorList>
            <person name="Weon H.-Y."/>
            <person name="Heo J."/>
            <person name="Kwon S.-W."/>
        </authorList>
    </citation>
    <scope>NUCLEOTIDE SEQUENCE [LARGE SCALE GENOMIC DNA]</scope>
    <source>
        <strain evidence="1 2">5GH32-13</strain>
    </source>
</reference>
<dbReference type="InterPro" id="IPR015943">
    <property type="entry name" value="WD40/YVTN_repeat-like_dom_sf"/>
</dbReference>
<accession>A0A3B7N8U5</accession>
<dbReference type="Gene3D" id="2.130.10.10">
    <property type="entry name" value="YVTN repeat-like/Quinoprotein amine dehydrogenase"/>
    <property type="match status" value="1"/>
</dbReference>
<evidence type="ECO:0000313" key="2">
    <source>
        <dbReference type="Proteomes" id="UP000263900"/>
    </source>
</evidence>
<organism evidence="1 2">
    <name type="scientific">Paraflavitalea soli</name>
    <dbReference type="NCBI Taxonomy" id="2315862"/>
    <lineage>
        <taxon>Bacteria</taxon>
        <taxon>Pseudomonadati</taxon>
        <taxon>Bacteroidota</taxon>
        <taxon>Chitinophagia</taxon>
        <taxon>Chitinophagales</taxon>
        <taxon>Chitinophagaceae</taxon>
        <taxon>Paraflavitalea</taxon>
    </lineage>
</organism>
<keyword evidence="2" id="KW-1185">Reference proteome</keyword>
<evidence type="ECO:0008006" key="3">
    <source>
        <dbReference type="Google" id="ProtNLM"/>
    </source>
</evidence>
<dbReference type="EMBL" id="CP032157">
    <property type="protein sequence ID" value="AXY78251.1"/>
    <property type="molecule type" value="Genomic_DNA"/>
</dbReference>
<gene>
    <name evidence="1" type="ORF">D3H65_31515</name>
</gene>